<organism evidence="7 8">
    <name type="scientific">Desulfomonile tiedjei</name>
    <dbReference type="NCBI Taxonomy" id="2358"/>
    <lineage>
        <taxon>Bacteria</taxon>
        <taxon>Pseudomonadati</taxon>
        <taxon>Thermodesulfobacteriota</taxon>
        <taxon>Desulfomonilia</taxon>
        <taxon>Desulfomonilales</taxon>
        <taxon>Desulfomonilaceae</taxon>
        <taxon>Desulfomonile</taxon>
    </lineage>
</organism>
<dbReference type="InterPro" id="IPR028081">
    <property type="entry name" value="Leu-bd"/>
</dbReference>
<keyword evidence="5" id="KW-1133">Transmembrane helix</keyword>
<sequence length="427" mass="46254">MGRKDFSEKSGRHVINRREFLASTGIAVASALSGVSISFAQEKRPVKVGFILPEQGPYAMESRSLLAGFQLFLKEKKPDGPQVEIVKKDPGPNDERALEALAELIAPKDVLFIVAPPSLKGSEQIIHGTAGANRIVFITNPSVRLVSGEMCLPAGFRIRSNTYQCGYSLSAWALKNAGRKAFLCGDDVPEANEVADFFAYGFERSGGTFANRIMIPPDSQDFGKLLEAMNASDATLVFAAFSGEKAAGFMKALSNAAPAIKQSLIGPEYLSSFPETVDLMKGTSLSVRTVTSVIEPQEFTRVLKEKTGIETDDASRAAEGYDLAQVILGAASGIQNEDTDVDSLSKSIAEMTISGPRGKFTFDKNHEPVLEMLVQEWQFSGQAPNRKVIETLGSVKTPDLGCGRIGFQTKPESEIKDEDPVWEDKDQ</sequence>
<dbReference type="PANTHER" id="PTHR30483:SF6">
    <property type="entry name" value="PERIPLASMIC BINDING PROTEIN OF ABC TRANSPORTER FOR NATURAL AMINO ACIDS"/>
    <property type="match status" value="1"/>
</dbReference>
<keyword evidence="3" id="KW-0408">Iron</keyword>
<dbReference type="PANTHER" id="PTHR30483">
    <property type="entry name" value="LEUCINE-SPECIFIC-BINDING PROTEIN"/>
    <property type="match status" value="1"/>
</dbReference>
<evidence type="ECO:0000256" key="5">
    <source>
        <dbReference type="SAM" id="Phobius"/>
    </source>
</evidence>
<gene>
    <name evidence="7" type="ORF">HY912_08110</name>
</gene>
<dbReference type="EMBL" id="JACRDE010000220">
    <property type="protein sequence ID" value="MBI5249444.1"/>
    <property type="molecule type" value="Genomic_DNA"/>
</dbReference>
<dbReference type="PROSITE" id="PS51318">
    <property type="entry name" value="TAT"/>
    <property type="match status" value="1"/>
</dbReference>
<dbReference type="Proteomes" id="UP000807825">
    <property type="component" value="Unassembled WGS sequence"/>
</dbReference>
<proteinExistence type="inferred from homology"/>
<evidence type="ECO:0000256" key="1">
    <source>
        <dbReference type="ARBA" id="ARBA00010062"/>
    </source>
</evidence>
<reference evidence="7" key="1">
    <citation type="submission" date="2020-07" db="EMBL/GenBank/DDBJ databases">
        <title>Huge and variable diversity of episymbiotic CPR bacteria and DPANN archaea in groundwater ecosystems.</title>
        <authorList>
            <person name="He C.Y."/>
            <person name="Keren R."/>
            <person name="Whittaker M."/>
            <person name="Farag I.F."/>
            <person name="Doudna J."/>
            <person name="Cate J.H.D."/>
            <person name="Banfield J.F."/>
        </authorList>
    </citation>
    <scope>NUCLEOTIDE SEQUENCE</scope>
    <source>
        <strain evidence="7">NC_groundwater_1664_Pr3_B-0.1um_52_9</strain>
    </source>
</reference>
<feature type="region of interest" description="Disordered" evidence="4">
    <location>
        <begin position="406"/>
        <end position="427"/>
    </location>
</feature>
<dbReference type="AlphaFoldDB" id="A0A9D6V2A8"/>
<keyword evidence="5" id="KW-0812">Transmembrane</keyword>
<dbReference type="SUPFAM" id="SSF53822">
    <property type="entry name" value="Periplasmic binding protein-like I"/>
    <property type="match status" value="1"/>
</dbReference>
<keyword evidence="2" id="KW-0732">Signal</keyword>
<dbReference type="Gene3D" id="3.40.50.2300">
    <property type="match status" value="2"/>
</dbReference>
<feature type="domain" description="Leucine-binding protein" evidence="6">
    <location>
        <begin position="45"/>
        <end position="381"/>
    </location>
</feature>
<accession>A0A9D6V2A8</accession>
<evidence type="ECO:0000256" key="2">
    <source>
        <dbReference type="ARBA" id="ARBA00022729"/>
    </source>
</evidence>
<evidence type="ECO:0000256" key="4">
    <source>
        <dbReference type="SAM" id="MobiDB-lite"/>
    </source>
</evidence>
<dbReference type="InterPro" id="IPR028082">
    <property type="entry name" value="Peripla_BP_I"/>
</dbReference>
<keyword evidence="5" id="KW-0472">Membrane</keyword>
<dbReference type="GO" id="GO:0051536">
    <property type="term" value="F:iron-sulfur cluster binding"/>
    <property type="evidence" value="ECO:0007669"/>
    <property type="project" value="UniProtKB-KW"/>
</dbReference>
<evidence type="ECO:0000259" key="6">
    <source>
        <dbReference type="Pfam" id="PF13458"/>
    </source>
</evidence>
<keyword evidence="3" id="KW-0479">Metal-binding</keyword>
<evidence type="ECO:0000256" key="3">
    <source>
        <dbReference type="ARBA" id="ARBA00023014"/>
    </source>
</evidence>
<evidence type="ECO:0000313" key="8">
    <source>
        <dbReference type="Proteomes" id="UP000807825"/>
    </source>
</evidence>
<feature type="transmembrane region" description="Helical" evidence="5">
    <location>
        <begin position="20"/>
        <end position="40"/>
    </location>
</feature>
<dbReference type="Pfam" id="PF13458">
    <property type="entry name" value="Peripla_BP_6"/>
    <property type="match status" value="1"/>
</dbReference>
<comment type="similarity">
    <text evidence="1">Belongs to the leucine-binding protein family.</text>
</comment>
<comment type="caution">
    <text evidence="7">The sequence shown here is derived from an EMBL/GenBank/DDBJ whole genome shotgun (WGS) entry which is preliminary data.</text>
</comment>
<dbReference type="InterPro" id="IPR006311">
    <property type="entry name" value="TAT_signal"/>
</dbReference>
<evidence type="ECO:0000313" key="7">
    <source>
        <dbReference type="EMBL" id="MBI5249444.1"/>
    </source>
</evidence>
<feature type="compositionally biased region" description="Basic and acidic residues" evidence="4">
    <location>
        <begin position="411"/>
        <end position="427"/>
    </location>
</feature>
<name>A0A9D6V2A8_9BACT</name>
<keyword evidence="3" id="KW-0411">Iron-sulfur</keyword>
<dbReference type="InterPro" id="IPR051010">
    <property type="entry name" value="BCAA_transport"/>
</dbReference>
<protein>
    <submittedName>
        <fullName evidence="7">ABC transporter substrate-binding protein</fullName>
    </submittedName>
</protein>